<reference evidence="6 7" key="1">
    <citation type="submission" date="2015-09" db="EMBL/GenBank/DDBJ databases">
        <authorList>
            <consortium name="Pathogen Informatics"/>
        </authorList>
    </citation>
    <scope>NUCLEOTIDE SEQUENCE [LARGE SCALE GENOMIC DNA]</scope>
    <source>
        <strain evidence="6 7">2789STDY5834956</strain>
    </source>
</reference>
<keyword evidence="3" id="KW-0597">Phosphoprotein</keyword>
<accession>A0A174RPG1</accession>
<dbReference type="InterPro" id="IPR001789">
    <property type="entry name" value="Sig_transdc_resp-reg_receiver"/>
</dbReference>
<feature type="domain" description="HTH LytTR-type" evidence="5">
    <location>
        <begin position="149"/>
        <end position="208"/>
    </location>
</feature>
<dbReference type="InterPro" id="IPR007492">
    <property type="entry name" value="LytTR_DNA-bd_dom"/>
</dbReference>
<evidence type="ECO:0000256" key="3">
    <source>
        <dbReference type="PROSITE-ProRule" id="PRU00169"/>
    </source>
</evidence>
<dbReference type="Pfam" id="PF00072">
    <property type="entry name" value="Response_reg"/>
    <property type="match status" value="1"/>
</dbReference>
<evidence type="ECO:0000313" key="6">
    <source>
        <dbReference type="EMBL" id="CUP85951.1"/>
    </source>
</evidence>
<dbReference type="Gene3D" id="2.40.50.1020">
    <property type="entry name" value="LytTr DNA-binding domain"/>
    <property type="match status" value="1"/>
</dbReference>
<dbReference type="EMBL" id="CZBO01000001">
    <property type="protein sequence ID" value="CUP85951.1"/>
    <property type="molecule type" value="Genomic_DNA"/>
</dbReference>
<evidence type="ECO:0000259" key="4">
    <source>
        <dbReference type="PROSITE" id="PS50110"/>
    </source>
</evidence>
<dbReference type="AlphaFoldDB" id="A0A174RPG1"/>
<dbReference type="PROSITE" id="PS50110">
    <property type="entry name" value="RESPONSE_REGULATORY"/>
    <property type="match status" value="1"/>
</dbReference>
<evidence type="ECO:0000256" key="2">
    <source>
        <dbReference type="ARBA" id="ARBA00024867"/>
    </source>
</evidence>
<protein>
    <recommendedName>
        <fullName evidence="1">Stage 0 sporulation protein A homolog</fullName>
    </recommendedName>
</protein>
<dbReference type="InterPro" id="IPR011006">
    <property type="entry name" value="CheY-like_superfamily"/>
</dbReference>
<dbReference type="SMART" id="SM00448">
    <property type="entry name" value="REC"/>
    <property type="match status" value="1"/>
</dbReference>
<evidence type="ECO:0000259" key="5">
    <source>
        <dbReference type="PROSITE" id="PS50930"/>
    </source>
</evidence>
<dbReference type="GO" id="GO:0003677">
    <property type="term" value="F:DNA binding"/>
    <property type="evidence" value="ECO:0007669"/>
    <property type="project" value="InterPro"/>
</dbReference>
<evidence type="ECO:0000313" key="7">
    <source>
        <dbReference type="Proteomes" id="UP000095563"/>
    </source>
</evidence>
<dbReference type="SMART" id="SM00850">
    <property type="entry name" value="LytTR"/>
    <property type="match status" value="1"/>
</dbReference>
<dbReference type="Pfam" id="PF04397">
    <property type="entry name" value="LytTR"/>
    <property type="match status" value="1"/>
</dbReference>
<dbReference type="Gene3D" id="3.40.50.2300">
    <property type="match status" value="1"/>
</dbReference>
<dbReference type="InterPro" id="IPR046947">
    <property type="entry name" value="LytR-like"/>
</dbReference>
<dbReference type="RefSeq" id="WP_055207031.1">
    <property type="nucleotide sequence ID" value="NZ_CZBO01000001.1"/>
</dbReference>
<dbReference type="PANTHER" id="PTHR37299:SF1">
    <property type="entry name" value="STAGE 0 SPORULATION PROTEIN A HOMOLOG"/>
    <property type="match status" value="1"/>
</dbReference>
<feature type="domain" description="Response regulatory" evidence="4">
    <location>
        <begin position="2"/>
        <end position="119"/>
    </location>
</feature>
<name>A0A174RPG1_9CLOT</name>
<dbReference type="PANTHER" id="PTHR37299">
    <property type="entry name" value="TRANSCRIPTIONAL REGULATOR-RELATED"/>
    <property type="match status" value="1"/>
</dbReference>
<dbReference type="PROSITE" id="PS50930">
    <property type="entry name" value="HTH_LYTTR"/>
    <property type="match status" value="1"/>
</dbReference>
<sequence length="242" mass="28007">MRVLVIEDEKVQRDNLVKIVERSYINTKAYGAANIKEAKEILTSKEIDLFFIDINLPDGSGLELAKSIREIERYEHTGIVFITTQVIQIIDAFKSTHCYDFLIKPFNNEDIKAIIGTFYRKLGINTNVNKGNYLIVPIENGVSVKVYEDEIIFVEYASRKSIIHTIKNKFVCRSLTLTKILSNCVNSNIVQSHKSYLVNINYIDKIEKVYSKLYDIHFTNTDKIAQLSNSYKDLVYKKWCNE</sequence>
<proteinExistence type="predicted"/>
<dbReference type="Proteomes" id="UP000095563">
    <property type="component" value="Unassembled WGS sequence"/>
</dbReference>
<dbReference type="GO" id="GO:0000156">
    <property type="term" value="F:phosphorelay response regulator activity"/>
    <property type="evidence" value="ECO:0007669"/>
    <property type="project" value="InterPro"/>
</dbReference>
<dbReference type="SUPFAM" id="SSF52172">
    <property type="entry name" value="CheY-like"/>
    <property type="match status" value="1"/>
</dbReference>
<evidence type="ECO:0000256" key="1">
    <source>
        <dbReference type="ARBA" id="ARBA00018672"/>
    </source>
</evidence>
<dbReference type="CDD" id="cd00156">
    <property type="entry name" value="REC"/>
    <property type="match status" value="1"/>
</dbReference>
<gene>
    <name evidence="6" type="primary">lytR_2</name>
    <name evidence="6" type="ORF">ERS852568_01061</name>
</gene>
<organism evidence="6 7">
    <name type="scientific">Clostridium baratii</name>
    <dbReference type="NCBI Taxonomy" id="1561"/>
    <lineage>
        <taxon>Bacteria</taxon>
        <taxon>Bacillati</taxon>
        <taxon>Bacillota</taxon>
        <taxon>Clostridia</taxon>
        <taxon>Eubacteriales</taxon>
        <taxon>Clostridiaceae</taxon>
        <taxon>Clostridium</taxon>
    </lineage>
</organism>
<feature type="modified residue" description="4-aspartylphosphate" evidence="3">
    <location>
        <position position="53"/>
    </location>
</feature>
<comment type="function">
    <text evidence="2">May play the central regulatory role in sporulation. It may be an element of the effector pathway responsible for the activation of sporulation genes in response to nutritional stress. Spo0A may act in concert with spo0H (a sigma factor) to control the expression of some genes that are critical to the sporulation process.</text>
</comment>